<organism evidence="1 2">
    <name type="scientific">Streptomyces coelicolor (strain ATCC BAA-471 / A3(2) / M145)</name>
    <dbReference type="NCBI Taxonomy" id="100226"/>
    <lineage>
        <taxon>Bacteria</taxon>
        <taxon>Bacillati</taxon>
        <taxon>Actinomycetota</taxon>
        <taxon>Actinomycetes</taxon>
        <taxon>Kitasatosporales</taxon>
        <taxon>Streptomycetaceae</taxon>
        <taxon>Streptomyces</taxon>
        <taxon>Streptomyces albidoflavus group</taxon>
    </lineage>
</organism>
<dbReference type="OrthoDB" id="4130364at2"/>
<dbReference type="HOGENOM" id="CLU_097562_0_0_11"/>
<reference evidence="2" key="2">
    <citation type="journal article" date="2002" name="Nature">
        <title>Complete genome sequence of the model actinomycete Streptomyces coelicolor A3(2).</title>
        <authorList>
            <person name="Bentley S.D."/>
            <person name="Chater K.F."/>
            <person name="Cerdeno-Tarraga A.M."/>
            <person name="Challis G.L."/>
            <person name="Thomson N.R."/>
            <person name="James K.D."/>
            <person name="Harris D.E."/>
            <person name="Quail M.A."/>
            <person name="Kieser H."/>
            <person name="Harper D."/>
            <person name="Bateman A."/>
            <person name="Brown S."/>
            <person name="Chandra G."/>
            <person name="Chen C.W."/>
            <person name="Collins M."/>
            <person name="Cronin A."/>
            <person name="Fraser A."/>
            <person name="Goble A."/>
            <person name="Hidalgo J."/>
            <person name="Hornsby T."/>
            <person name="Howarth S."/>
            <person name="Huang C.H."/>
            <person name="Kieser T."/>
            <person name="Larke L."/>
            <person name="Murphy L."/>
            <person name="Oliver K."/>
            <person name="O'Neil S."/>
            <person name="Rabbinowitsch E."/>
            <person name="Rajandream M.A."/>
            <person name="Rutherford K."/>
            <person name="Rutter S."/>
            <person name="Seeger K."/>
            <person name="Saunders D."/>
            <person name="Sharp S."/>
            <person name="Squares R."/>
            <person name="Squares S."/>
            <person name="Taylor K."/>
            <person name="Warren T."/>
            <person name="Wietzorrek A."/>
            <person name="Woodward J."/>
            <person name="Barrell B.G."/>
            <person name="Parkhill J."/>
            <person name="Hopwood D.A."/>
        </authorList>
    </citation>
    <scope>NUCLEOTIDE SEQUENCE [LARGE SCALE GENOMIC DNA]</scope>
    <source>
        <strain evidence="2">ATCC BAA-471 / A3(2) / M145</strain>
    </source>
</reference>
<keyword evidence="2" id="KW-1185">Reference proteome</keyword>
<sequence length="251" mass="26970">MMDRIPLALTGYLEDAAVTDDGVASWRLACSTGTDDLVDEAVIPCTTTQPEITEQLLTERQPGDLLRVTGHLTIPMTASGVLQLHVESLDVLWEAPLLDTDQDEDRTDTLPTPGTDTEHSTAITALAEALNRFAYNAPGRTIGITISPNGPLSSASDQTHILDISPALAHRLADHVNALSCHPRSQRSDDDTAVDQQTVAELTAVFNAINLTDLTHQVLNATRPESRPAVTRALDDMFGDIPVTGTDDSDQ</sequence>
<geneLocation type="plasmid" evidence="2">
    <name>SCP1</name>
</geneLocation>
<accession>Q9AD33</accession>
<dbReference type="InParanoid" id="Q9AD33"/>
<name>Q9AD33_STRCO</name>
<reference evidence="1 2" key="3">
    <citation type="journal article" date="2008" name="Proc. Natl. Acad. Sci. U.S.A.">
        <title>2-Alkyl-4-hydroxymethylfuran-3-carboxylic acids, antibiotic production inducers discovered by Streptomyces coelicolor genome mining.</title>
        <authorList>
            <person name="Corre C."/>
            <person name="Song L."/>
            <person name="O'Rourke S."/>
            <person name="Chater K.F."/>
            <person name="Challis G.L."/>
        </authorList>
    </citation>
    <scope>NUCLEOTIDE SEQUENCE [LARGE SCALE GENOMIC DNA]</scope>
    <source>
        <strain evidence="2">ATCC BAA-471 / A3(2) / M145</strain>
    </source>
</reference>
<dbReference type="EMBL" id="AL589148">
    <property type="protein sequence ID" value="CAC36638.1"/>
    <property type="molecule type" value="Genomic_DNA"/>
</dbReference>
<reference evidence="1 2" key="4">
    <citation type="journal article" date="2009" name="Mol. Microbiol.">
        <title>Extracellular signalling, translational control, two repressors and an activator all contribute to the regulation of methylenomycin production in Streptomyces coelicolor.</title>
        <authorList>
            <person name="O'Rourke S."/>
            <person name="Wietzorrek A."/>
            <person name="Fowler K."/>
            <person name="Corre C."/>
            <person name="Challis G.L."/>
            <person name="Chater K.F."/>
        </authorList>
    </citation>
    <scope>NUCLEOTIDE SEQUENCE [LARGE SCALE GENOMIC DNA]</scope>
    <source>
        <strain evidence="2">ATCC BAA-471 / A3(2) / M145</strain>
    </source>
</reference>
<evidence type="ECO:0000313" key="2">
    <source>
        <dbReference type="Proteomes" id="UP000001973"/>
    </source>
</evidence>
<protein>
    <submittedName>
        <fullName evidence="1">Uncharacterized protein</fullName>
    </submittedName>
</protein>
<dbReference type="RefSeq" id="WP_011039416.1">
    <property type="nucleotide sequence ID" value="NC_003903.1"/>
</dbReference>
<dbReference type="AlphaFoldDB" id="Q9AD33"/>
<proteinExistence type="predicted"/>
<dbReference type="Proteomes" id="UP000001973">
    <property type="component" value="Plasmid SCP1"/>
</dbReference>
<dbReference type="KEGG" id="sco:SCP1.117"/>
<dbReference type="STRING" id="100226.gene:17765622"/>
<reference evidence="1 2" key="1">
    <citation type="journal article" date="1998" name="J. Bacteriol.">
        <title>Cloning and physical mapping of the EcoRI fragments of the giant linear plasmid SCP1.</title>
        <authorList>
            <person name="Redenbach M."/>
            <person name="Ikeda K."/>
            <person name="Yamasaki M."/>
            <person name="Kinashi H."/>
        </authorList>
    </citation>
    <scope>NUCLEOTIDE SEQUENCE [LARGE SCALE GENOMIC DNA]</scope>
    <source>
        <strain evidence="2">ATCC BAA-471 / A3(2) / M145</strain>
    </source>
</reference>
<evidence type="ECO:0000313" key="1">
    <source>
        <dbReference type="EMBL" id="CAC36638.1"/>
    </source>
</evidence>
<dbReference type="PATRIC" id="fig|100226.15.peg.8066"/>
<gene>
    <name evidence="1" type="ordered locus">SCP1.117</name>
</gene>